<dbReference type="Gene3D" id="3.40.50.300">
    <property type="entry name" value="P-loop containing nucleotide triphosphate hydrolases"/>
    <property type="match status" value="1"/>
</dbReference>
<dbReference type="Pfam" id="PF03704">
    <property type="entry name" value="BTAD"/>
    <property type="match status" value="1"/>
</dbReference>
<dbReference type="SUPFAM" id="SSF52540">
    <property type="entry name" value="P-loop containing nucleoside triphosphate hydrolases"/>
    <property type="match status" value="1"/>
</dbReference>
<dbReference type="InterPro" id="IPR036388">
    <property type="entry name" value="WH-like_DNA-bd_sf"/>
</dbReference>
<evidence type="ECO:0000313" key="4">
    <source>
        <dbReference type="Proteomes" id="UP001108029"/>
    </source>
</evidence>
<dbReference type="InterPro" id="IPR027417">
    <property type="entry name" value="P-loop_NTPase"/>
</dbReference>
<evidence type="ECO:0000256" key="1">
    <source>
        <dbReference type="ARBA" id="ARBA00023012"/>
    </source>
</evidence>
<reference evidence="3" key="1">
    <citation type="submission" date="2021-12" db="EMBL/GenBank/DDBJ databases">
        <authorList>
            <person name="Lee J.-H."/>
            <person name="Kim S.-B."/>
        </authorList>
    </citation>
    <scope>NUCLEOTIDE SEQUENCE</scope>
    <source>
        <strain evidence="3">NR30</strain>
    </source>
</reference>
<dbReference type="Pfam" id="PF25872">
    <property type="entry name" value="HTH_77"/>
    <property type="match status" value="1"/>
</dbReference>
<dbReference type="EMBL" id="JAJSBI010000002">
    <property type="protein sequence ID" value="MCD9873083.1"/>
    <property type="molecule type" value="Genomic_DNA"/>
</dbReference>
<dbReference type="GO" id="GO:0000160">
    <property type="term" value="P:phosphorelay signal transduction system"/>
    <property type="evidence" value="ECO:0007669"/>
    <property type="project" value="UniProtKB-KW"/>
</dbReference>
<dbReference type="InterPro" id="IPR005158">
    <property type="entry name" value="BTAD"/>
</dbReference>
<proteinExistence type="predicted"/>
<dbReference type="Gene3D" id="1.10.10.10">
    <property type="entry name" value="Winged helix-like DNA-binding domain superfamily/Winged helix DNA-binding domain"/>
    <property type="match status" value="1"/>
</dbReference>
<dbReference type="Gene3D" id="1.25.40.10">
    <property type="entry name" value="Tetratricopeptide repeat domain"/>
    <property type="match status" value="2"/>
</dbReference>
<dbReference type="PANTHER" id="PTHR47691:SF3">
    <property type="entry name" value="HTH-TYPE TRANSCRIPTIONAL REGULATOR RV0890C-RELATED"/>
    <property type="match status" value="1"/>
</dbReference>
<evidence type="ECO:0000313" key="3">
    <source>
        <dbReference type="EMBL" id="MCD9873083.1"/>
    </source>
</evidence>
<dbReference type="InterPro" id="IPR058852">
    <property type="entry name" value="HTH_77"/>
</dbReference>
<feature type="domain" description="Bacterial transcriptional activator" evidence="2">
    <location>
        <begin position="92"/>
        <end position="238"/>
    </location>
</feature>
<evidence type="ECO:0000259" key="2">
    <source>
        <dbReference type="SMART" id="SM01043"/>
    </source>
</evidence>
<accession>A0A9Q3VKQ0</accession>
<dbReference type="RefSeq" id="WP_232647036.1">
    <property type="nucleotide sequence ID" value="NZ_JAJSBI010000002.1"/>
</dbReference>
<comment type="caution">
    <text evidence="3">The sequence shown here is derived from an EMBL/GenBank/DDBJ whole genome shotgun (WGS) entry which is preliminary data.</text>
</comment>
<keyword evidence="1" id="KW-0902">Two-component regulatory system</keyword>
<gene>
    <name evidence="3" type="ORF">LJ657_05260</name>
</gene>
<name>A0A9Q3VKQ0_9ACTN</name>
<dbReference type="SMART" id="SM01043">
    <property type="entry name" value="BTAD"/>
    <property type="match status" value="1"/>
</dbReference>
<dbReference type="InterPro" id="IPR011990">
    <property type="entry name" value="TPR-like_helical_dom_sf"/>
</dbReference>
<protein>
    <submittedName>
        <fullName evidence="3">AfsR/SARP family transcriptional regulator</fullName>
    </submittedName>
</protein>
<keyword evidence="4" id="KW-1185">Reference proteome</keyword>
<sequence length="1049" mass="111960">MTIELTLLSSVSHQGQEITAPRLRGLLALLAGELRAGCGAGRLVDGLWPDEQPENPVKALQILVSRARRRLGAEVIASTPSGYRLALREDQVDASAVLLFAAAGAEKARAGDHPGALAEAEEGLRLWDGAPAGETGTFGDPVGELRAERAVTYRALVRCRALSLARTGRRDEAAGPLAELAADRPHDEELLLELMRCQTAAAGPAAALATYDTHRRRLRDELGTDPGPALQELHQELLRGEAPVVRRGVPHEPNPLLGRDADIAAVTRLLHSARVTSVVGPGGLGKTRLASAVARDAEQRVVHLVPLAGVRRDADVAAEVASALGAGESLRPAAGGEAIAGIVGALGSGPALLVLDNCEQVVGGVADLVRALVSRTRDLRVLTTSRAPLGLTSETVYPLPELDLATTVELFEQRARAARPDVDLPADSVAALCRRLDGLPLATELAAARVRVMSVAEIARRLEDRFALLRGGPRDVPQRHRTLQAVVDWSWNLLDEEGRSALRALSAFPDGFTAGAAEQLADTFDALEVLADLVDQSLLKVTDTGYGTRFRMLETVREFAAAHRERAGEEAAVTERFLGWAREFGVVHHDAPFGPDPLSSWQLVRAEQDNLVHALRLALAREDLDTVAAVTAVLGALWTTEANYPRLIALTEDCARPLSHYRPGPAYVEPARTAAALLAANLFLGVGTGAVRTLVTLRRLPSAEPDTLVRAVAAVLCAFPQVLTDRNALAELCAAKKPLLAGVANCVASYVAESGQRPDLALAAARRMVELLGDRDIPLLRIWPASRLAELCLQTERGAEALVHLRAALDALESLGEWNDAIGMRWGLMLAHLQTGDLDTAEHWLEEALRHQPEGAASDAFTPDLGARAEMALARGDTETGLGLWRRALERLDNGRAVPVFGDELLMEGWVLELQSVALVAHARHGRTDLVAPLAAALPRRLTTLLTRPRPAPHHVTVEYPVCGALLLALGTVALADGESGRGARLTALAERFRALRNFQPSMSSARAREAARNADRAAYEDAVSTYAALDGDGLREVALGLVRDGLTA</sequence>
<organism evidence="3 4">
    <name type="scientific">Streptomyces guryensis</name>
    <dbReference type="NCBI Taxonomy" id="2886947"/>
    <lineage>
        <taxon>Bacteria</taxon>
        <taxon>Bacillati</taxon>
        <taxon>Actinomycetota</taxon>
        <taxon>Actinomycetes</taxon>
        <taxon>Kitasatosporales</taxon>
        <taxon>Streptomycetaceae</taxon>
        <taxon>Streptomyces</taxon>
    </lineage>
</organism>
<dbReference type="SUPFAM" id="SSF48452">
    <property type="entry name" value="TPR-like"/>
    <property type="match status" value="2"/>
</dbReference>
<dbReference type="AlphaFoldDB" id="A0A9Q3VKQ0"/>
<dbReference type="Proteomes" id="UP001108029">
    <property type="component" value="Unassembled WGS sequence"/>
</dbReference>
<dbReference type="PANTHER" id="PTHR47691">
    <property type="entry name" value="REGULATOR-RELATED"/>
    <property type="match status" value="1"/>
</dbReference>